<evidence type="ECO:0000256" key="5">
    <source>
        <dbReference type="ARBA" id="ARBA00022617"/>
    </source>
</evidence>
<dbReference type="InterPro" id="IPR050476">
    <property type="entry name" value="Insect_CytP450_Detox"/>
</dbReference>
<dbReference type="PANTHER" id="PTHR24292">
    <property type="entry name" value="CYTOCHROME P450"/>
    <property type="match status" value="1"/>
</dbReference>
<evidence type="ECO:0000256" key="6">
    <source>
        <dbReference type="ARBA" id="ARBA00022723"/>
    </source>
</evidence>
<dbReference type="PRINTS" id="PR00463">
    <property type="entry name" value="EP450I"/>
</dbReference>
<evidence type="ECO:0000256" key="7">
    <source>
        <dbReference type="ARBA" id="ARBA00022824"/>
    </source>
</evidence>
<keyword evidence="15" id="KW-1185">Reference proteome</keyword>
<organism evidence="14 15">
    <name type="scientific">Polypedilum vanderplanki</name>
    <name type="common">Sleeping chironomid midge</name>
    <dbReference type="NCBI Taxonomy" id="319348"/>
    <lineage>
        <taxon>Eukaryota</taxon>
        <taxon>Metazoa</taxon>
        <taxon>Ecdysozoa</taxon>
        <taxon>Arthropoda</taxon>
        <taxon>Hexapoda</taxon>
        <taxon>Insecta</taxon>
        <taxon>Pterygota</taxon>
        <taxon>Neoptera</taxon>
        <taxon>Endopterygota</taxon>
        <taxon>Diptera</taxon>
        <taxon>Nematocera</taxon>
        <taxon>Chironomoidea</taxon>
        <taxon>Chironomidae</taxon>
        <taxon>Chironominae</taxon>
        <taxon>Polypedilum</taxon>
        <taxon>Polypedilum</taxon>
    </lineage>
</organism>
<gene>
    <name evidence="14" type="ORF">PVAND_013709</name>
</gene>
<dbReference type="Pfam" id="PF00067">
    <property type="entry name" value="p450"/>
    <property type="match status" value="1"/>
</dbReference>
<evidence type="ECO:0000256" key="3">
    <source>
        <dbReference type="ARBA" id="ARBA00004406"/>
    </source>
</evidence>
<dbReference type="InterPro" id="IPR002401">
    <property type="entry name" value="Cyt_P450_E_grp-I"/>
</dbReference>
<keyword evidence="9" id="KW-0560">Oxidoreductase</keyword>
<protein>
    <recommendedName>
        <fullName evidence="16">Cytochrome P450</fullName>
    </recommendedName>
</protein>
<dbReference type="Gene3D" id="1.10.630.10">
    <property type="entry name" value="Cytochrome P450"/>
    <property type="match status" value="1"/>
</dbReference>
<keyword evidence="7" id="KW-0256">Endoplasmic reticulum</keyword>
<dbReference type="InterPro" id="IPR001128">
    <property type="entry name" value="Cyt_P450"/>
</dbReference>
<dbReference type="OrthoDB" id="2789670at2759"/>
<comment type="caution">
    <text evidence="14">The sequence shown here is derived from an EMBL/GenBank/DDBJ whole genome shotgun (WGS) entry which is preliminary data.</text>
</comment>
<dbReference type="Proteomes" id="UP001107558">
    <property type="component" value="Chromosome 1"/>
</dbReference>
<keyword evidence="6 13" id="KW-0479">Metal-binding</keyword>
<evidence type="ECO:0000313" key="14">
    <source>
        <dbReference type="EMBL" id="KAG5684477.1"/>
    </source>
</evidence>
<reference evidence="14" key="1">
    <citation type="submission" date="2021-03" db="EMBL/GenBank/DDBJ databases">
        <title>Chromosome level genome of the anhydrobiotic midge Polypedilum vanderplanki.</title>
        <authorList>
            <person name="Yoshida Y."/>
            <person name="Kikawada T."/>
            <person name="Gusev O."/>
        </authorList>
    </citation>
    <scope>NUCLEOTIDE SEQUENCE</scope>
    <source>
        <strain evidence="14">NIAS01</strain>
        <tissue evidence="14">Whole body or cell culture</tissue>
    </source>
</reference>
<evidence type="ECO:0000256" key="2">
    <source>
        <dbReference type="ARBA" id="ARBA00004174"/>
    </source>
</evidence>
<keyword evidence="12" id="KW-0472">Membrane</keyword>
<dbReference type="AlphaFoldDB" id="A0A9J6CR36"/>
<keyword evidence="11" id="KW-0503">Monooxygenase</keyword>
<dbReference type="EMBL" id="JADBJN010000001">
    <property type="protein sequence ID" value="KAG5684477.1"/>
    <property type="molecule type" value="Genomic_DNA"/>
</dbReference>
<evidence type="ECO:0000256" key="8">
    <source>
        <dbReference type="ARBA" id="ARBA00022848"/>
    </source>
</evidence>
<evidence type="ECO:0000313" key="15">
    <source>
        <dbReference type="Proteomes" id="UP001107558"/>
    </source>
</evidence>
<comment type="subcellular location">
    <subcellularLocation>
        <location evidence="3">Endoplasmic reticulum membrane</location>
        <topology evidence="3">Peripheral membrane protein</topology>
    </subcellularLocation>
    <subcellularLocation>
        <location evidence="2">Microsome membrane</location>
        <topology evidence="2">Peripheral membrane protein</topology>
    </subcellularLocation>
</comment>
<evidence type="ECO:0000256" key="10">
    <source>
        <dbReference type="ARBA" id="ARBA00023004"/>
    </source>
</evidence>
<keyword evidence="10 13" id="KW-0408">Iron</keyword>
<feature type="binding site" description="axial binding residue" evidence="13">
    <location>
        <position position="467"/>
    </location>
    <ligand>
        <name>heme</name>
        <dbReference type="ChEBI" id="CHEBI:30413"/>
    </ligand>
    <ligandPart>
        <name>Fe</name>
        <dbReference type="ChEBI" id="CHEBI:18248"/>
    </ligandPart>
</feature>
<dbReference type="GO" id="GO:0004497">
    <property type="term" value="F:monooxygenase activity"/>
    <property type="evidence" value="ECO:0007669"/>
    <property type="project" value="UniProtKB-KW"/>
</dbReference>
<proteinExistence type="inferred from homology"/>
<evidence type="ECO:0000256" key="4">
    <source>
        <dbReference type="ARBA" id="ARBA00010617"/>
    </source>
</evidence>
<comment type="similarity">
    <text evidence="4">Belongs to the cytochrome P450 family.</text>
</comment>
<dbReference type="FunFam" id="1.10.630.10:FF:000042">
    <property type="entry name" value="Cytochrome P450"/>
    <property type="match status" value="1"/>
</dbReference>
<sequence>MGFWLLVMIFAVVLFFVNQHFFSYWSKRGIAQKDPIFLLGAAKDMFLLKKSLGEYFSDIYNEFKNHKVVGLYFSYRPGLVVNNPEVINDILIKDFNNFHDRGIVVDEEVDPLGAHLFLLSGQRWRDLRVKLSPVFTSGKLKGMFPTIRDCSKVLQVYVENNVKNGNDTFDVRDLLARFTTNIISSVAFGIENDCINDRENIFRKMGMRIFQVDFKKAVSQVVAFFVPKLFISLKFKQIPKEIDDFFMTIVRQSVDYREKNKDFERKDIMQLLIQLKNEGYVSVDKDEDKEEEKKEEHQTDLGESSIKKLTFDQVAAQAFVFFVAGFETSSSTMTFCLYELCKNPETQAKVHAELDRICKSRDANDLSYEIMGDLKYLECCIDEALRKYPILPILNRECTRDHTFENHKFSIEKGTPIFIPIMGIQRDPDIYENPLEFRPERFLDSTNGNGRSKGTFYSPFGTGNRNCIVSIDKILKNFFLIFKY</sequence>
<evidence type="ECO:0008006" key="16">
    <source>
        <dbReference type="Google" id="ProtNLM"/>
    </source>
</evidence>
<evidence type="ECO:0000256" key="13">
    <source>
        <dbReference type="PIRSR" id="PIRSR602401-1"/>
    </source>
</evidence>
<dbReference type="PANTHER" id="PTHR24292:SF100">
    <property type="entry name" value="CYTOCHROME P450 6A16, ISOFORM B-RELATED"/>
    <property type="match status" value="1"/>
</dbReference>
<dbReference type="GO" id="GO:0016705">
    <property type="term" value="F:oxidoreductase activity, acting on paired donors, with incorporation or reduction of molecular oxygen"/>
    <property type="evidence" value="ECO:0007669"/>
    <property type="project" value="InterPro"/>
</dbReference>
<keyword evidence="5 13" id="KW-0349">Heme</keyword>
<evidence type="ECO:0000256" key="1">
    <source>
        <dbReference type="ARBA" id="ARBA00001971"/>
    </source>
</evidence>
<evidence type="ECO:0000256" key="9">
    <source>
        <dbReference type="ARBA" id="ARBA00023002"/>
    </source>
</evidence>
<dbReference type="GO" id="GO:0005506">
    <property type="term" value="F:iron ion binding"/>
    <property type="evidence" value="ECO:0007669"/>
    <property type="project" value="InterPro"/>
</dbReference>
<evidence type="ECO:0000256" key="11">
    <source>
        <dbReference type="ARBA" id="ARBA00023033"/>
    </source>
</evidence>
<name>A0A9J6CR36_POLVA</name>
<dbReference type="PRINTS" id="PR00385">
    <property type="entry name" value="P450"/>
</dbReference>
<dbReference type="SUPFAM" id="SSF48264">
    <property type="entry name" value="Cytochrome P450"/>
    <property type="match status" value="1"/>
</dbReference>
<keyword evidence="8" id="KW-0492">Microsome</keyword>
<dbReference type="GO" id="GO:0020037">
    <property type="term" value="F:heme binding"/>
    <property type="evidence" value="ECO:0007669"/>
    <property type="project" value="InterPro"/>
</dbReference>
<dbReference type="InterPro" id="IPR036396">
    <property type="entry name" value="Cyt_P450_sf"/>
</dbReference>
<accession>A0A9J6CR36</accession>
<evidence type="ECO:0000256" key="12">
    <source>
        <dbReference type="ARBA" id="ARBA00023136"/>
    </source>
</evidence>
<comment type="cofactor">
    <cofactor evidence="1 13">
        <name>heme</name>
        <dbReference type="ChEBI" id="CHEBI:30413"/>
    </cofactor>
</comment>
<dbReference type="GO" id="GO:0005789">
    <property type="term" value="C:endoplasmic reticulum membrane"/>
    <property type="evidence" value="ECO:0007669"/>
    <property type="project" value="UniProtKB-SubCell"/>
</dbReference>
<dbReference type="CDD" id="cd11056">
    <property type="entry name" value="CYP6-like"/>
    <property type="match status" value="1"/>
</dbReference>